<dbReference type="Pfam" id="PF02441">
    <property type="entry name" value="Flavoprotein"/>
    <property type="match status" value="1"/>
</dbReference>
<dbReference type="SUPFAM" id="SSF52507">
    <property type="entry name" value="Homo-oligomeric flavin-containing Cys decarboxylases, HFCD"/>
    <property type="match status" value="1"/>
</dbReference>
<dbReference type="RefSeq" id="WP_188950417.1">
    <property type="nucleotide sequence ID" value="NZ_BMIB01000001.1"/>
</dbReference>
<dbReference type="EMBL" id="BMIB01000001">
    <property type="protein sequence ID" value="GGH58927.1"/>
    <property type="molecule type" value="Genomic_DNA"/>
</dbReference>
<dbReference type="PANTHER" id="PTHR14359">
    <property type="entry name" value="HOMO-OLIGOMERIC FLAVIN CONTAINING CYS DECARBOXYLASE FAMILY"/>
    <property type="match status" value="1"/>
</dbReference>
<accession>A0A917IMI7</accession>
<feature type="domain" description="Flavoprotein" evidence="1">
    <location>
        <begin position="2"/>
        <end position="150"/>
    </location>
</feature>
<protein>
    <recommendedName>
        <fullName evidence="1">Flavoprotein domain-containing protein</fullName>
    </recommendedName>
</protein>
<dbReference type="GO" id="GO:0015937">
    <property type="term" value="P:coenzyme A biosynthetic process"/>
    <property type="evidence" value="ECO:0007669"/>
    <property type="project" value="TreeGrafter"/>
</dbReference>
<dbReference type="Proteomes" id="UP000627292">
    <property type="component" value="Unassembled WGS sequence"/>
</dbReference>
<comment type="caution">
    <text evidence="2">The sequence shown here is derived from an EMBL/GenBank/DDBJ whole genome shotgun (WGS) entry which is preliminary data.</text>
</comment>
<organism evidence="2 3">
    <name type="scientific">Filimonas zeae</name>
    <dbReference type="NCBI Taxonomy" id="1737353"/>
    <lineage>
        <taxon>Bacteria</taxon>
        <taxon>Pseudomonadati</taxon>
        <taxon>Bacteroidota</taxon>
        <taxon>Chitinophagia</taxon>
        <taxon>Chitinophagales</taxon>
        <taxon>Chitinophagaceae</taxon>
        <taxon>Filimonas</taxon>
    </lineage>
</organism>
<dbReference type="InterPro" id="IPR003382">
    <property type="entry name" value="Flavoprotein"/>
</dbReference>
<dbReference type="AlphaFoldDB" id="A0A917IMI7"/>
<dbReference type="PANTHER" id="PTHR14359:SF6">
    <property type="entry name" value="PHOSPHOPANTOTHENOYLCYSTEINE DECARBOXYLASE"/>
    <property type="match status" value="1"/>
</dbReference>
<dbReference type="Gene3D" id="3.40.50.1950">
    <property type="entry name" value="Flavin prenyltransferase-like"/>
    <property type="match status" value="1"/>
</dbReference>
<dbReference type="InterPro" id="IPR036551">
    <property type="entry name" value="Flavin_trans-like"/>
</dbReference>
<gene>
    <name evidence="2" type="ORF">GCM10011379_05140</name>
</gene>
<dbReference type="GO" id="GO:0004633">
    <property type="term" value="F:phosphopantothenoylcysteine decarboxylase activity"/>
    <property type="evidence" value="ECO:0007669"/>
    <property type="project" value="TreeGrafter"/>
</dbReference>
<keyword evidence="3" id="KW-1185">Reference proteome</keyword>
<reference evidence="2" key="2">
    <citation type="submission" date="2020-09" db="EMBL/GenBank/DDBJ databases">
        <authorList>
            <person name="Sun Q."/>
            <person name="Zhou Y."/>
        </authorList>
    </citation>
    <scope>NUCLEOTIDE SEQUENCE</scope>
    <source>
        <strain evidence="2">CGMCC 1.15290</strain>
    </source>
</reference>
<dbReference type="GO" id="GO:0010181">
    <property type="term" value="F:FMN binding"/>
    <property type="evidence" value="ECO:0007669"/>
    <property type="project" value="TreeGrafter"/>
</dbReference>
<evidence type="ECO:0000313" key="2">
    <source>
        <dbReference type="EMBL" id="GGH58927.1"/>
    </source>
</evidence>
<dbReference type="GO" id="GO:0071513">
    <property type="term" value="C:phosphopantothenoylcysteine decarboxylase complex"/>
    <property type="evidence" value="ECO:0007669"/>
    <property type="project" value="TreeGrafter"/>
</dbReference>
<evidence type="ECO:0000313" key="3">
    <source>
        <dbReference type="Proteomes" id="UP000627292"/>
    </source>
</evidence>
<sequence>MKNLVLGVTGAVSASSMPAFIMHLRRELNCNVTVMVSKNATRFVTPYALRIYSGNEVFTDTYEAIPGTLVPHVKLSQQTDLIAIMPASGNIIAKAANGISDDLISTAILASSSPVLFVPSMNEHMWFKPSVQANIGRLKEYGYHVLEPERGIKVEGAQEVYGAMASLKSVLYLLKQFLPA</sequence>
<evidence type="ECO:0000259" key="1">
    <source>
        <dbReference type="Pfam" id="PF02441"/>
    </source>
</evidence>
<reference evidence="2" key="1">
    <citation type="journal article" date="2014" name="Int. J. Syst. Evol. Microbiol.">
        <title>Complete genome sequence of Corynebacterium casei LMG S-19264T (=DSM 44701T), isolated from a smear-ripened cheese.</title>
        <authorList>
            <consortium name="US DOE Joint Genome Institute (JGI-PGF)"/>
            <person name="Walter F."/>
            <person name="Albersmeier A."/>
            <person name="Kalinowski J."/>
            <person name="Ruckert C."/>
        </authorList>
    </citation>
    <scope>NUCLEOTIDE SEQUENCE</scope>
    <source>
        <strain evidence="2">CGMCC 1.15290</strain>
    </source>
</reference>
<name>A0A917IMI7_9BACT</name>
<proteinExistence type="predicted"/>